<dbReference type="PANTHER" id="PTHR33504">
    <property type="entry name" value="NADH DEHYDROGENASE (UBIQUINONE) 1 BETA SUBCOMPLEX, 4"/>
    <property type="match status" value="1"/>
</dbReference>
<reference evidence="2" key="2">
    <citation type="journal article" date="2007" name="PLoS Biol.">
        <title>Survey sequencing and comparative analysis of the elephant shark (Callorhinchus milii) genome.</title>
        <authorList>
            <person name="Venkatesh B."/>
            <person name="Kirkness E.F."/>
            <person name="Loh Y.H."/>
            <person name="Halpern A.L."/>
            <person name="Lee A.P."/>
            <person name="Johnson J."/>
            <person name="Dandona N."/>
            <person name="Viswanathan L.D."/>
            <person name="Tay A."/>
            <person name="Venter J.C."/>
            <person name="Strausberg R.L."/>
            <person name="Brenner S."/>
        </authorList>
    </citation>
    <scope>NUCLEOTIDE SEQUENCE [LARGE SCALE GENOMIC DNA]</scope>
</reference>
<keyword evidence="2" id="KW-1185">Reference proteome</keyword>
<dbReference type="Proteomes" id="UP000314986">
    <property type="component" value="Unassembled WGS sequence"/>
</dbReference>
<sequence>MVDYDDAADEVLEVQQAETEVDNAARIIQKAWRRFIDKLLFRYYKELINFKGKGEPRILMKSINPIEAAYLDAAAGVHIRFRLGGESFPPDIYYKIFTHRPIVDICANSPKNYTNPAAKQQVPRQLHNRWEIMEDDQSGWYKRVEMNGWRRLSHRIILKSVYLQSKENAIEFHHSKRHRREEMQKQRKDKKIKWMQMMYHGNMLEAQTTDPFIVDLVQNATIGLMNMVEKEGYDTALEWEVDELLEWTNALNFEEYLKGWKDIGRSNKSENFKGSRYGPIKNDPDVIIKQANPNFKI</sequence>
<dbReference type="Ensembl" id="ENSCMIT00000019158.1">
    <property type="protein sequence ID" value="ENSCMIP00000018804.1"/>
    <property type="gene ID" value="ENSCMIG00000008834.1"/>
</dbReference>
<dbReference type="GeneTree" id="ENSGT00510000048394"/>
<organism evidence="1 2">
    <name type="scientific">Callorhinchus milii</name>
    <name type="common">Ghost shark</name>
    <dbReference type="NCBI Taxonomy" id="7868"/>
    <lineage>
        <taxon>Eukaryota</taxon>
        <taxon>Metazoa</taxon>
        <taxon>Chordata</taxon>
        <taxon>Craniata</taxon>
        <taxon>Vertebrata</taxon>
        <taxon>Chondrichthyes</taxon>
        <taxon>Holocephali</taxon>
        <taxon>Chimaeriformes</taxon>
        <taxon>Callorhinchidae</taxon>
        <taxon>Callorhinchus</taxon>
    </lineage>
</organism>
<dbReference type="PANTHER" id="PTHR33504:SF2">
    <property type="entry name" value="PROTEIN MFI"/>
    <property type="match status" value="1"/>
</dbReference>
<dbReference type="CDD" id="cd21090">
    <property type="entry name" value="C11orf65"/>
    <property type="match status" value="1"/>
</dbReference>
<reference evidence="1" key="5">
    <citation type="submission" date="2025-09" db="UniProtKB">
        <authorList>
            <consortium name="Ensembl"/>
        </authorList>
    </citation>
    <scope>IDENTIFICATION</scope>
</reference>
<evidence type="ECO:0000313" key="1">
    <source>
        <dbReference type="Ensembl" id="ENSCMIP00000018804.1"/>
    </source>
</evidence>
<dbReference type="AlphaFoldDB" id="A0A4W3ID74"/>
<accession>A0A4W3ID74</accession>
<dbReference type="OMA" id="KMDFHYS"/>
<proteinExistence type="predicted"/>
<reference evidence="2" key="1">
    <citation type="journal article" date="2006" name="Science">
        <title>Ancient noncoding elements conserved in the human genome.</title>
        <authorList>
            <person name="Venkatesh B."/>
            <person name="Kirkness E.F."/>
            <person name="Loh Y.H."/>
            <person name="Halpern A.L."/>
            <person name="Lee A.P."/>
            <person name="Johnson J."/>
            <person name="Dandona N."/>
            <person name="Viswanathan L.D."/>
            <person name="Tay A."/>
            <person name="Venter J.C."/>
            <person name="Strausberg R.L."/>
            <person name="Brenner S."/>
        </authorList>
    </citation>
    <scope>NUCLEOTIDE SEQUENCE [LARGE SCALE GENOMIC DNA]</scope>
</reference>
<name>A0A4W3ID74_CALMI</name>
<protein>
    <submittedName>
        <fullName evidence="1">Uncharacterized protein</fullName>
    </submittedName>
</protein>
<dbReference type="InParanoid" id="A0A4W3ID74"/>
<reference evidence="2" key="3">
    <citation type="journal article" date="2014" name="Nature">
        <title>Elephant shark genome provides unique insights into gnathostome evolution.</title>
        <authorList>
            <consortium name="International Elephant Shark Genome Sequencing Consortium"/>
            <person name="Venkatesh B."/>
            <person name="Lee A.P."/>
            <person name="Ravi V."/>
            <person name="Maurya A.K."/>
            <person name="Lian M.M."/>
            <person name="Swann J.B."/>
            <person name="Ohta Y."/>
            <person name="Flajnik M.F."/>
            <person name="Sutoh Y."/>
            <person name="Kasahara M."/>
            <person name="Hoon S."/>
            <person name="Gangu V."/>
            <person name="Roy S.W."/>
            <person name="Irimia M."/>
            <person name="Korzh V."/>
            <person name="Kondrychyn I."/>
            <person name="Lim Z.W."/>
            <person name="Tay B.H."/>
            <person name="Tohari S."/>
            <person name="Kong K.W."/>
            <person name="Ho S."/>
            <person name="Lorente-Galdos B."/>
            <person name="Quilez J."/>
            <person name="Marques-Bonet T."/>
            <person name="Raney B.J."/>
            <person name="Ingham P.W."/>
            <person name="Tay A."/>
            <person name="Hillier L.W."/>
            <person name="Minx P."/>
            <person name="Boehm T."/>
            <person name="Wilson R.K."/>
            <person name="Brenner S."/>
            <person name="Warren W.C."/>
        </authorList>
    </citation>
    <scope>NUCLEOTIDE SEQUENCE [LARGE SCALE GENOMIC DNA]</scope>
</reference>
<reference evidence="1" key="4">
    <citation type="submission" date="2025-08" db="UniProtKB">
        <authorList>
            <consortium name="Ensembl"/>
        </authorList>
    </citation>
    <scope>IDENTIFICATION</scope>
</reference>
<evidence type="ECO:0000313" key="2">
    <source>
        <dbReference type="Proteomes" id="UP000314986"/>
    </source>
</evidence>